<accession>A0AAW2YQD6</accession>
<dbReference type="PANTHER" id="PTHR11592:SF78">
    <property type="entry name" value="GLUTATHIONE PEROXIDASE"/>
    <property type="match status" value="1"/>
</dbReference>
<evidence type="ECO:0000256" key="3">
    <source>
        <dbReference type="ARBA" id="ARBA00023002"/>
    </source>
</evidence>
<dbReference type="Proteomes" id="UP001431209">
    <property type="component" value="Unassembled WGS sequence"/>
</dbReference>
<protein>
    <recommendedName>
        <fullName evidence="5">Glutathione peroxidase</fullName>
    </recommendedName>
</protein>
<dbReference type="AlphaFoldDB" id="A0AAW2YQD6"/>
<dbReference type="Gene3D" id="3.40.30.10">
    <property type="entry name" value="Glutaredoxin"/>
    <property type="match status" value="1"/>
</dbReference>
<comment type="similarity">
    <text evidence="1 5">Belongs to the glutathione peroxidase family.</text>
</comment>
<dbReference type="PRINTS" id="PR01011">
    <property type="entry name" value="GLUTPROXDASE"/>
</dbReference>
<evidence type="ECO:0000256" key="1">
    <source>
        <dbReference type="ARBA" id="ARBA00006926"/>
    </source>
</evidence>
<dbReference type="EMBL" id="JAOPGA020000496">
    <property type="protein sequence ID" value="KAL0479046.1"/>
    <property type="molecule type" value="Genomic_DNA"/>
</dbReference>
<dbReference type="SUPFAM" id="SSF52833">
    <property type="entry name" value="Thioredoxin-like"/>
    <property type="match status" value="1"/>
</dbReference>
<dbReference type="PROSITE" id="PS51355">
    <property type="entry name" value="GLUTATHIONE_PEROXID_3"/>
    <property type="match status" value="1"/>
</dbReference>
<proteinExistence type="inferred from homology"/>
<reference evidence="6 7" key="1">
    <citation type="submission" date="2024-03" db="EMBL/GenBank/DDBJ databases">
        <title>The Acrasis kona genome and developmental transcriptomes reveal deep origins of eukaryotic multicellular pathways.</title>
        <authorList>
            <person name="Sheikh S."/>
            <person name="Fu C.-J."/>
            <person name="Brown M.W."/>
            <person name="Baldauf S.L."/>
        </authorList>
    </citation>
    <scope>NUCLEOTIDE SEQUENCE [LARGE SCALE GENOMIC DNA]</scope>
    <source>
        <strain evidence="6 7">ATCC MYA-3509</strain>
    </source>
</reference>
<evidence type="ECO:0000256" key="5">
    <source>
        <dbReference type="RuleBase" id="RU000499"/>
    </source>
</evidence>
<dbReference type="GO" id="GO:0004601">
    <property type="term" value="F:peroxidase activity"/>
    <property type="evidence" value="ECO:0007669"/>
    <property type="project" value="UniProtKB-KW"/>
</dbReference>
<dbReference type="FunFam" id="3.40.30.10:FF:000010">
    <property type="entry name" value="Glutathione peroxidase"/>
    <property type="match status" value="1"/>
</dbReference>
<dbReference type="InterPro" id="IPR000889">
    <property type="entry name" value="Glutathione_peroxidase"/>
</dbReference>
<dbReference type="PIRSF" id="PIRSF000303">
    <property type="entry name" value="Glutathion_perox"/>
    <property type="match status" value="1"/>
</dbReference>
<evidence type="ECO:0000313" key="7">
    <source>
        <dbReference type="Proteomes" id="UP001431209"/>
    </source>
</evidence>
<comment type="caution">
    <text evidence="6">The sequence shown here is derived from an EMBL/GenBank/DDBJ whole genome shotgun (WGS) entry which is preliminary data.</text>
</comment>
<dbReference type="Pfam" id="PF00255">
    <property type="entry name" value="GSHPx"/>
    <property type="match status" value="1"/>
</dbReference>
<evidence type="ECO:0000313" key="6">
    <source>
        <dbReference type="EMBL" id="KAL0479046.1"/>
    </source>
</evidence>
<dbReference type="CDD" id="cd00340">
    <property type="entry name" value="GSH_Peroxidase"/>
    <property type="match status" value="1"/>
</dbReference>
<evidence type="ECO:0000256" key="2">
    <source>
        <dbReference type="ARBA" id="ARBA00022559"/>
    </source>
</evidence>
<keyword evidence="3 5" id="KW-0560">Oxidoreductase</keyword>
<evidence type="ECO:0000256" key="4">
    <source>
        <dbReference type="PIRSR" id="PIRSR000303-1"/>
    </source>
</evidence>
<keyword evidence="2 5" id="KW-0575">Peroxidase</keyword>
<gene>
    <name evidence="6" type="ORF">AKO1_007959</name>
</gene>
<dbReference type="InterPro" id="IPR036249">
    <property type="entry name" value="Thioredoxin-like_sf"/>
</dbReference>
<feature type="active site" evidence="4">
    <location>
        <position position="23"/>
    </location>
</feature>
<dbReference type="GO" id="GO:0006979">
    <property type="term" value="P:response to oxidative stress"/>
    <property type="evidence" value="ECO:0007669"/>
    <property type="project" value="InterPro"/>
</dbReference>
<organism evidence="6 7">
    <name type="scientific">Acrasis kona</name>
    <dbReference type="NCBI Taxonomy" id="1008807"/>
    <lineage>
        <taxon>Eukaryota</taxon>
        <taxon>Discoba</taxon>
        <taxon>Heterolobosea</taxon>
        <taxon>Tetramitia</taxon>
        <taxon>Eutetramitia</taxon>
        <taxon>Acrasidae</taxon>
        <taxon>Acrasis</taxon>
    </lineage>
</organism>
<keyword evidence="7" id="KW-1185">Reference proteome</keyword>
<sequence length="152" mass="17488">MNQVCLDQYKGKVLLIVNVASKCGFSPQYGELQEIYERYKEQGFEVLAFPCSQFLNQEFSEEQQICEFVKTKFNVTFPLFAKVNVNGSKADPLFKYLKKHTKGSLGIKTITWNFTKFLVDTDGMPVKRYQSYTTPLSLEKDIKELLKPVSTS</sequence>
<dbReference type="PANTHER" id="PTHR11592">
    <property type="entry name" value="GLUTATHIONE PEROXIDASE"/>
    <property type="match status" value="1"/>
</dbReference>
<name>A0AAW2YQD6_9EUKA</name>